<reference evidence="3 4" key="1">
    <citation type="submission" date="2010-05" db="EMBL/GenBank/DDBJ databases">
        <title>The Genome Sequence of Thecamonas trahens ATCC 50062.</title>
        <authorList>
            <consortium name="The Broad Institute Genome Sequencing Platform"/>
            <person name="Russ C."/>
            <person name="Cuomo C."/>
            <person name="Shea T."/>
            <person name="Young S.K."/>
            <person name="Zeng Q."/>
            <person name="Koehrsen M."/>
            <person name="Haas B."/>
            <person name="Borodovsky M."/>
            <person name="Guigo R."/>
            <person name="Alvarado L."/>
            <person name="Berlin A."/>
            <person name="Bochicchio J."/>
            <person name="Borenstein D."/>
            <person name="Chapman S."/>
            <person name="Chen Z."/>
            <person name="Freedman E."/>
            <person name="Gellesch M."/>
            <person name="Goldberg J."/>
            <person name="Griggs A."/>
            <person name="Gujja S."/>
            <person name="Heilman E."/>
            <person name="Heiman D."/>
            <person name="Hepburn T."/>
            <person name="Howarth C."/>
            <person name="Jen D."/>
            <person name="Larson L."/>
            <person name="Mehta T."/>
            <person name="Park D."/>
            <person name="Pearson M."/>
            <person name="Roberts A."/>
            <person name="Saif S."/>
            <person name="Shenoy N."/>
            <person name="Sisk P."/>
            <person name="Stolte C."/>
            <person name="Sykes S."/>
            <person name="Thomson T."/>
            <person name="Walk T."/>
            <person name="White J."/>
            <person name="Yandava C."/>
            <person name="Burger G."/>
            <person name="Gray M.W."/>
            <person name="Holland P.W.H."/>
            <person name="King N."/>
            <person name="Lang F.B.F."/>
            <person name="Roger A.J."/>
            <person name="Ruiz-Trillo I."/>
            <person name="Lander E."/>
            <person name="Nusbaum C."/>
        </authorList>
    </citation>
    <scope>NUCLEOTIDE SEQUENCE [LARGE SCALE GENOMIC DNA]</scope>
    <source>
        <strain evidence="3 4">ATCC 50062</strain>
    </source>
</reference>
<feature type="compositionally biased region" description="Polar residues" evidence="2">
    <location>
        <begin position="1"/>
        <end position="12"/>
    </location>
</feature>
<feature type="region of interest" description="Disordered" evidence="2">
    <location>
        <begin position="1"/>
        <end position="95"/>
    </location>
</feature>
<dbReference type="Proteomes" id="UP000054408">
    <property type="component" value="Unassembled WGS sequence"/>
</dbReference>
<evidence type="ECO:0000256" key="2">
    <source>
        <dbReference type="SAM" id="MobiDB-lite"/>
    </source>
</evidence>
<keyword evidence="1" id="KW-0175">Coiled coil</keyword>
<dbReference type="GeneID" id="25560667"/>
<protein>
    <submittedName>
        <fullName evidence="3">Uncharacterized protein</fullName>
    </submittedName>
</protein>
<sequence length="483" mass="52864">MRSPAADSTETPSAYLPLQGRGSVSPGPGPSGSAGRGAGGGYTETYALAAPDPPLRNLAPLSEPPKRSASPGAWLSRGNNSRGNSAAPSMLPARPHPDTVALQLELENLRDDMRVATSVMTDLRSRLGSMELAARNDAELQSELLSKVSQLERDREVLRSSLQHQMQLDQSEMSKLATAVARVDENSERKRQEDSISMSRVLDEVRTLKSALVQVQMDASSQSNELANVVQRLALDSKDGQMQLLSFEERERQNHSAAAASAASLRDKLSELEAVTSALQIEIQDTRRRAAAQKDALVLAIDEVKGLVNSKESTLQSKIHDAVKHLSAMVENADAARAQDAQVLRAAQESESKMALDREAYNNTTISNRFSQLESALHDEQAARSKLEQELWTHFDTRWRKMEDANHQASLLRANEEKIFRAEFLEGLQTLRASVAAVEEEARAQIEGVEALVRAETKARLQSDALHTSHWENVKALVGSSPK</sequence>
<feature type="compositionally biased region" description="Gly residues" evidence="2">
    <location>
        <begin position="30"/>
        <end position="42"/>
    </location>
</feature>
<dbReference type="RefSeq" id="XP_013762069.1">
    <property type="nucleotide sequence ID" value="XM_013906615.1"/>
</dbReference>
<accession>A0A0L0DIA5</accession>
<evidence type="ECO:0000256" key="1">
    <source>
        <dbReference type="SAM" id="Coils"/>
    </source>
</evidence>
<name>A0A0L0DIA5_THETB</name>
<feature type="coiled-coil region" evidence="1">
    <location>
        <begin position="262"/>
        <end position="289"/>
    </location>
</feature>
<dbReference type="EMBL" id="GL349436">
    <property type="protein sequence ID" value="KNC52064.1"/>
    <property type="molecule type" value="Genomic_DNA"/>
</dbReference>
<evidence type="ECO:0000313" key="3">
    <source>
        <dbReference type="EMBL" id="KNC52064.1"/>
    </source>
</evidence>
<feature type="compositionally biased region" description="Polar residues" evidence="2">
    <location>
        <begin position="77"/>
        <end position="87"/>
    </location>
</feature>
<dbReference type="AlphaFoldDB" id="A0A0L0DIA5"/>
<keyword evidence="4" id="KW-1185">Reference proteome</keyword>
<organism evidence="3 4">
    <name type="scientific">Thecamonas trahens ATCC 50062</name>
    <dbReference type="NCBI Taxonomy" id="461836"/>
    <lineage>
        <taxon>Eukaryota</taxon>
        <taxon>Apusozoa</taxon>
        <taxon>Apusomonadida</taxon>
        <taxon>Apusomonadidae</taxon>
        <taxon>Thecamonas</taxon>
    </lineage>
</organism>
<evidence type="ECO:0000313" key="4">
    <source>
        <dbReference type="Proteomes" id="UP000054408"/>
    </source>
</evidence>
<proteinExistence type="predicted"/>
<gene>
    <name evidence="3" type="ORF">AMSG_00891</name>
</gene>